<keyword evidence="5" id="KW-1185">Reference proteome</keyword>
<dbReference type="InterPro" id="IPR008278">
    <property type="entry name" value="4-PPantetheinyl_Trfase_dom"/>
</dbReference>
<accession>A0ABR9DTE0</accession>
<gene>
    <name evidence="4" type="ORF">IGS67_13055</name>
</gene>
<evidence type="ECO:0000313" key="4">
    <source>
        <dbReference type="EMBL" id="MBD9700402.1"/>
    </source>
</evidence>
<dbReference type="Proteomes" id="UP000642107">
    <property type="component" value="Unassembled WGS sequence"/>
</dbReference>
<dbReference type="Pfam" id="PF01648">
    <property type="entry name" value="ACPS"/>
    <property type="match status" value="1"/>
</dbReference>
<keyword evidence="2 4" id="KW-0808">Transferase</keyword>
<dbReference type="EMBL" id="JACZDF010000008">
    <property type="protein sequence ID" value="MBD9700402.1"/>
    <property type="molecule type" value="Genomic_DNA"/>
</dbReference>
<dbReference type="RefSeq" id="WP_192281932.1">
    <property type="nucleotide sequence ID" value="NZ_JACZDF010000008.1"/>
</dbReference>
<dbReference type="PANTHER" id="PTHR12215:SF10">
    <property type="entry name" value="L-AMINOADIPATE-SEMIALDEHYDE DEHYDROGENASE-PHOSPHOPANTETHEINYL TRANSFERASE"/>
    <property type="match status" value="1"/>
</dbReference>
<dbReference type="SUPFAM" id="SSF56214">
    <property type="entry name" value="4'-phosphopantetheinyl transferase"/>
    <property type="match status" value="2"/>
</dbReference>
<dbReference type="PANTHER" id="PTHR12215">
    <property type="entry name" value="PHOSPHOPANTETHEINE TRANSFERASE"/>
    <property type="match status" value="1"/>
</dbReference>
<protein>
    <submittedName>
        <fullName evidence="4">4'-phosphopantetheinyl transferase superfamily protein</fullName>
    </submittedName>
</protein>
<reference evidence="4 5" key="1">
    <citation type="submission" date="2020-09" db="EMBL/GenBank/DDBJ databases">
        <title>Flavimobilis rhizosphaerae sp. nov., isolated from rhizosphere soil of Spartina alterniflora.</title>
        <authorList>
            <person name="Hanqin C."/>
        </authorList>
    </citation>
    <scope>NUCLEOTIDE SEQUENCE [LARGE SCALE GENOMIC DNA]</scope>
    <source>
        <strain evidence="4 5">GY 10621</strain>
    </source>
</reference>
<evidence type="ECO:0000256" key="1">
    <source>
        <dbReference type="ARBA" id="ARBA00010990"/>
    </source>
</evidence>
<dbReference type="InterPro" id="IPR050559">
    <property type="entry name" value="P-Pant_transferase_sf"/>
</dbReference>
<comment type="similarity">
    <text evidence="1">Belongs to the P-Pant transferase superfamily. Gsp/Sfp/HetI/AcpT family.</text>
</comment>
<dbReference type="InterPro" id="IPR037143">
    <property type="entry name" value="4-PPantetheinyl_Trfase_dom_sf"/>
</dbReference>
<dbReference type="GO" id="GO:0016740">
    <property type="term" value="F:transferase activity"/>
    <property type="evidence" value="ECO:0007669"/>
    <property type="project" value="UniProtKB-KW"/>
</dbReference>
<proteinExistence type="inferred from homology"/>
<name>A0ABR9DTE0_9MICO</name>
<feature type="domain" description="4'-phosphopantetheinyl transferase" evidence="3">
    <location>
        <begin position="110"/>
        <end position="165"/>
    </location>
</feature>
<evidence type="ECO:0000256" key="2">
    <source>
        <dbReference type="ARBA" id="ARBA00022679"/>
    </source>
</evidence>
<organism evidence="4 5">
    <name type="scientific">Flavimobilis rhizosphaerae</name>
    <dbReference type="NCBI Taxonomy" id="2775421"/>
    <lineage>
        <taxon>Bacteria</taxon>
        <taxon>Bacillati</taxon>
        <taxon>Actinomycetota</taxon>
        <taxon>Actinomycetes</taxon>
        <taxon>Micrococcales</taxon>
        <taxon>Jonesiaceae</taxon>
        <taxon>Flavimobilis</taxon>
    </lineage>
</organism>
<dbReference type="Gene3D" id="3.90.470.20">
    <property type="entry name" value="4'-phosphopantetheinyl transferase domain"/>
    <property type="match status" value="1"/>
</dbReference>
<evidence type="ECO:0000313" key="5">
    <source>
        <dbReference type="Proteomes" id="UP000642107"/>
    </source>
</evidence>
<comment type="caution">
    <text evidence="4">The sequence shown here is derived from an EMBL/GenBank/DDBJ whole genome shotgun (WGS) entry which is preliminary data.</text>
</comment>
<sequence length="254" mass="26735">MAHVHPLLVVAPSTEVLDVLGHLPLSVDEEARAARMVRAEDAVDFRAAHLLARRALALATGTEDGELVPAQSCAGCGGPHGRPHVAGHPDVHVAWAHTRGAVAVVVAGVPCGVDVERTGGRPVPPRVVDRTLTADEAALVRSSSRPQLAFLEAWGIKESLVKAGQGDLATQHRRTVVGPDGLRSPGESDRTTARIRVRTSPVRALDALVRVDHDPGVTTVALLVGSDVEPQRVDLTTGVSATSHVTTFERPPRP</sequence>
<evidence type="ECO:0000259" key="3">
    <source>
        <dbReference type="Pfam" id="PF01648"/>
    </source>
</evidence>